<evidence type="ECO:0000259" key="1">
    <source>
        <dbReference type="PROSITE" id="PS50198"/>
    </source>
</evidence>
<dbReference type="InterPro" id="IPR027304">
    <property type="entry name" value="Trigger_fact/SurA_dom_sf"/>
</dbReference>
<dbReference type="SUPFAM" id="SSF54534">
    <property type="entry name" value="FKBP-like"/>
    <property type="match status" value="1"/>
</dbReference>
<proteinExistence type="predicted"/>
<dbReference type="Gene3D" id="3.10.50.40">
    <property type="match status" value="1"/>
</dbReference>
<dbReference type="PANTHER" id="PTHR47245">
    <property type="entry name" value="PEPTIDYLPROLYL ISOMERASE"/>
    <property type="match status" value="1"/>
</dbReference>
<dbReference type="PROSITE" id="PS50198">
    <property type="entry name" value="PPIC_PPIASE_2"/>
    <property type="match status" value="1"/>
</dbReference>
<accession>A0A3B0UUI5</accession>
<dbReference type="PANTHER" id="PTHR47245:SF2">
    <property type="entry name" value="PEPTIDYL-PROLYL CIS-TRANS ISOMERASE HP_0175-RELATED"/>
    <property type="match status" value="1"/>
</dbReference>
<dbReference type="Pfam" id="PF00639">
    <property type="entry name" value="Rotamase"/>
    <property type="match status" value="1"/>
</dbReference>
<dbReference type="InterPro" id="IPR050245">
    <property type="entry name" value="PrsA_foldase"/>
</dbReference>
<name>A0A3B0UUI5_9ZZZZ</name>
<sequence>MLVALCKKIDSRMGLAAAFGISLMMASSAVAQVSLPAISPDEVVAVIDGVAITEGELAFAAEDMAQDLRSIPPLEQRALLIGVLIDMKLMANAARTLELNQGEVFERRLRYLEERALRRAFFVTQINEKISDEDVQSAYETLIAEQAPQEQLRARHILLASIEDAQGVKAELDAGANFEEMAKEKSTGPSGPNGGDLGFFSRGQMVSEFEDAVFALELGEVSDPVQTQFGWHIIKLEERRQSEPPPFEQLAEQIRQQLLIEAFDNTVEELKNSAEIEVIDPNVRAVLEQGQGRN</sequence>
<feature type="domain" description="PpiC" evidence="1">
    <location>
        <begin position="149"/>
        <end position="238"/>
    </location>
</feature>
<gene>
    <name evidence="2" type="ORF">MNBD_ALPHA11-669</name>
</gene>
<organism evidence="2">
    <name type="scientific">hydrothermal vent metagenome</name>
    <dbReference type="NCBI Taxonomy" id="652676"/>
    <lineage>
        <taxon>unclassified sequences</taxon>
        <taxon>metagenomes</taxon>
        <taxon>ecological metagenomes</taxon>
    </lineage>
</organism>
<dbReference type="InterPro" id="IPR046357">
    <property type="entry name" value="PPIase_dom_sf"/>
</dbReference>
<protein>
    <recommendedName>
        <fullName evidence="1">PpiC domain-containing protein</fullName>
    </recommendedName>
</protein>
<evidence type="ECO:0000313" key="2">
    <source>
        <dbReference type="EMBL" id="VAW23764.1"/>
    </source>
</evidence>
<dbReference type="EMBL" id="UOEQ01000485">
    <property type="protein sequence ID" value="VAW23764.1"/>
    <property type="molecule type" value="Genomic_DNA"/>
</dbReference>
<dbReference type="GO" id="GO:0003755">
    <property type="term" value="F:peptidyl-prolyl cis-trans isomerase activity"/>
    <property type="evidence" value="ECO:0007669"/>
    <property type="project" value="InterPro"/>
</dbReference>
<reference evidence="2" key="1">
    <citation type="submission" date="2018-06" db="EMBL/GenBank/DDBJ databases">
        <authorList>
            <person name="Zhirakovskaya E."/>
        </authorList>
    </citation>
    <scope>NUCLEOTIDE SEQUENCE</scope>
</reference>
<dbReference type="AlphaFoldDB" id="A0A3B0UUI5"/>
<dbReference type="InterPro" id="IPR000297">
    <property type="entry name" value="PPIase_PpiC"/>
</dbReference>
<dbReference type="SUPFAM" id="SSF109998">
    <property type="entry name" value="Triger factor/SurA peptide-binding domain-like"/>
    <property type="match status" value="1"/>
</dbReference>